<sequence>MQPYTNPTLSQWGPTDYIIVTGVIIGISMGIYYIFKAIRAINKP</sequence>
<protein>
    <submittedName>
        <fullName evidence="2">Uncharacterized protein</fullName>
    </submittedName>
</protein>
<dbReference type="KEGG" id="lfc:LFE_1100"/>
<dbReference type="PATRIC" id="fig|1162668.3.peg.1276"/>
<evidence type="ECO:0000313" key="2">
    <source>
        <dbReference type="EMBL" id="BAM06793.1"/>
    </source>
</evidence>
<keyword evidence="1" id="KW-0472">Membrane</keyword>
<dbReference type="AlphaFoldDB" id="I0INE4"/>
<dbReference type="RefSeq" id="WP_014449283.1">
    <property type="nucleotide sequence ID" value="NC_017094.1"/>
</dbReference>
<name>I0INE4_LEPFC</name>
<gene>
    <name evidence="2" type="ordered locus">LFE_1100</name>
</gene>
<dbReference type="HOGENOM" id="CLU_3218114_0_0_0"/>
<keyword evidence="1" id="KW-0812">Transmembrane</keyword>
<feature type="transmembrane region" description="Helical" evidence="1">
    <location>
        <begin position="17"/>
        <end position="35"/>
    </location>
</feature>
<accession>I0INE4</accession>
<reference evidence="3" key="2">
    <citation type="submission" date="2012-03" db="EMBL/GenBank/DDBJ databases">
        <title>The complete genome sequence of the pioneer microbe on fresh volcanic deposit, Leptospirillum ferrooxidans strain C2-3.</title>
        <authorList>
            <person name="Fujimura R."/>
            <person name="Sato Y."/>
            <person name="Nishizawa T."/>
            <person name="Nanba K."/>
            <person name="Oshima K."/>
            <person name="Hattori M."/>
            <person name="Kamijo T."/>
            <person name="Ohta H."/>
        </authorList>
    </citation>
    <scope>NUCLEOTIDE SEQUENCE [LARGE SCALE GENOMIC DNA]</scope>
    <source>
        <strain evidence="3">C2-3</strain>
    </source>
</reference>
<evidence type="ECO:0000256" key="1">
    <source>
        <dbReference type="SAM" id="Phobius"/>
    </source>
</evidence>
<dbReference type="Proteomes" id="UP000007382">
    <property type="component" value="Chromosome"/>
</dbReference>
<keyword evidence="1" id="KW-1133">Transmembrane helix</keyword>
<evidence type="ECO:0000313" key="3">
    <source>
        <dbReference type="Proteomes" id="UP000007382"/>
    </source>
</evidence>
<dbReference type="EMBL" id="AP012342">
    <property type="protein sequence ID" value="BAM06793.1"/>
    <property type="molecule type" value="Genomic_DNA"/>
</dbReference>
<organism evidence="2 3">
    <name type="scientific">Leptospirillum ferrooxidans (strain C2-3)</name>
    <dbReference type="NCBI Taxonomy" id="1162668"/>
    <lineage>
        <taxon>Bacteria</taxon>
        <taxon>Pseudomonadati</taxon>
        <taxon>Nitrospirota</taxon>
        <taxon>Nitrospiria</taxon>
        <taxon>Nitrospirales</taxon>
        <taxon>Nitrospiraceae</taxon>
        <taxon>Leptospirillum</taxon>
    </lineage>
</organism>
<keyword evidence="3" id="KW-1185">Reference proteome</keyword>
<proteinExistence type="predicted"/>
<reference evidence="2 3" key="1">
    <citation type="journal article" date="2012" name="J. Bacteriol.">
        <title>Complete Genome Sequence of Leptospirillum ferrooxidans Strain C2-3, Isolated from a Fresh Volcanic Ash Deposit on the Island of Miyake, Japan.</title>
        <authorList>
            <person name="Fujimura R."/>
            <person name="Sato Y."/>
            <person name="Nishizawa T."/>
            <person name="Oshima K."/>
            <person name="Kim S.-W."/>
            <person name="Hattori M."/>
            <person name="Kamijo T."/>
            <person name="Ohta H."/>
        </authorList>
    </citation>
    <scope>NUCLEOTIDE SEQUENCE [LARGE SCALE GENOMIC DNA]</scope>
    <source>
        <strain evidence="2 3">C2-3</strain>
    </source>
</reference>